<evidence type="ECO:0000313" key="5">
    <source>
        <dbReference type="Proteomes" id="UP000507470"/>
    </source>
</evidence>
<organism evidence="4 5">
    <name type="scientific">Mytilus coruscus</name>
    <name type="common">Sea mussel</name>
    <dbReference type="NCBI Taxonomy" id="42192"/>
    <lineage>
        <taxon>Eukaryota</taxon>
        <taxon>Metazoa</taxon>
        <taxon>Spiralia</taxon>
        <taxon>Lophotrochozoa</taxon>
        <taxon>Mollusca</taxon>
        <taxon>Bivalvia</taxon>
        <taxon>Autobranchia</taxon>
        <taxon>Pteriomorphia</taxon>
        <taxon>Mytilida</taxon>
        <taxon>Mytiloidea</taxon>
        <taxon>Mytilidae</taxon>
        <taxon>Mytilinae</taxon>
        <taxon>Mytilus</taxon>
    </lineage>
</organism>
<feature type="coiled-coil region" evidence="2">
    <location>
        <begin position="116"/>
        <end position="186"/>
    </location>
</feature>
<feature type="domain" description="B box-type" evidence="3">
    <location>
        <begin position="10"/>
        <end position="53"/>
    </location>
</feature>
<name>A0A6J8CAG1_MYTCO</name>
<sequence>MASNWNVCGVCDSLEIAKPSVVWCSECDEGLCAECDKHHTVSRASRTHNSIHINEYNKLPSEISHNCLKHNEKFQIYCRKHDCPCCRRCVIETHNDCKDITAIDDIIKDVKSSNALNNIELMLMEVAENLEKIIKDRKDNLASLKDQKGKIEIEIQQKRIKINTHLDQLQEDLLIELNTIEEIERNKIKNLLTSLGKKKKEIKEYKTTLSNIKQYASELQTFLAIRQIENNVFNEEFFLETLSTSTSLGRIVLSLEDDDSFFQTISNFKSIGQIDV</sequence>
<evidence type="ECO:0000256" key="2">
    <source>
        <dbReference type="SAM" id="Coils"/>
    </source>
</evidence>
<dbReference type="PANTHER" id="PTHR25462:SF296">
    <property type="entry name" value="MEIOTIC P26, ISOFORM F"/>
    <property type="match status" value="1"/>
</dbReference>
<evidence type="ECO:0000256" key="1">
    <source>
        <dbReference type="PROSITE-ProRule" id="PRU00024"/>
    </source>
</evidence>
<dbReference type="OrthoDB" id="10250935at2759"/>
<dbReference type="Gene3D" id="3.30.160.60">
    <property type="entry name" value="Classic Zinc Finger"/>
    <property type="match status" value="1"/>
</dbReference>
<keyword evidence="1" id="KW-0862">Zinc</keyword>
<evidence type="ECO:0000259" key="3">
    <source>
        <dbReference type="PROSITE" id="PS50119"/>
    </source>
</evidence>
<evidence type="ECO:0000313" key="4">
    <source>
        <dbReference type="EMBL" id="CAC5392030.1"/>
    </source>
</evidence>
<keyword evidence="5" id="KW-1185">Reference proteome</keyword>
<dbReference type="EMBL" id="CACVKT020004891">
    <property type="protein sequence ID" value="CAC5392030.1"/>
    <property type="molecule type" value="Genomic_DNA"/>
</dbReference>
<dbReference type="Proteomes" id="UP000507470">
    <property type="component" value="Unassembled WGS sequence"/>
</dbReference>
<keyword evidence="1" id="KW-0479">Metal-binding</keyword>
<dbReference type="SUPFAM" id="SSF57845">
    <property type="entry name" value="B-box zinc-binding domain"/>
    <property type="match status" value="1"/>
</dbReference>
<dbReference type="AlphaFoldDB" id="A0A6J8CAG1"/>
<reference evidence="4 5" key="1">
    <citation type="submission" date="2020-06" db="EMBL/GenBank/DDBJ databases">
        <authorList>
            <person name="Li R."/>
            <person name="Bekaert M."/>
        </authorList>
    </citation>
    <scope>NUCLEOTIDE SEQUENCE [LARGE SCALE GENOMIC DNA]</scope>
    <source>
        <strain evidence="5">wild</strain>
    </source>
</reference>
<dbReference type="PROSITE" id="PS50119">
    <property type="entry name" value="ZF_BBOX"/>
    <property type="match status" value="1"/>
</dbReference>
<dbReference type="InterPro" id="IPR047153">
    <property type="entry name" value="TRIM45/56/19-like"/>
</dbReference>
<proteinExistence type="predicted"/>
<keyword evidence="1" id="KW-0863">Zinc-finger</keyword>
<keyword evidence="2" id="KW-0175">Coiled coil</keyword>
<accession>A0A6J8CAG1</accession>
<protein>
    <recommendedName>
        <fullName evidence="3">B box-type domain-containing protein</fullName>
    </recommendedName>
</protein>
<dbReference type="CDD" id="cd19757">
    <property type="entry name" value="Bbox1"/>
    <property type="match status" value="1"/>
</dbReference>
<dbReference type="PANTHER" id="PTHR25462">
    <property type="entry name" value="BONUS, ISOFORM C-RELATED"/>
    <property type="match status" value="1"/>
</dbReference>
<dbReference type="InterPro" id="IPR000315">
    <property type="entry name" value="Znf_B-box"/>
</dbReference>
<gene>
    <name evidence="4" type="ORF">MCOR_26996</name>
</gene>
<dbReference type="GO" id="GO:0008270">
    <property type="term" value="F:zinc ion binding"/>
    <property type="evidence" value="ECO:0007669"/>
    <property type="project" value="UniProtKB-KW"/>
</dbReference>
<dbReference type="Pfam" id="PF22586">
    <property type="entry name" value="ANCHR-like_BBOX"/>
    <property type="match status" value="1"/>
</dbReference>